<keyword evidence="8" id="KW-1185">Reference proteome</keyword>
<feature type="transmembrane region" description="Helical" evidence="6">
    <location>
        <begin position="171"/>
        <end position="199"/>
    </location>
</feature>
<evidence type="ECO:0000256" key="5">
    <source>
        <dbReference type="ARBA" id="ARBA00023136"/>
    </source>
</evidence>
<keyword evidence="3 6" id="KW-0812">Transmembrane</keyword>
<feature type="transmembrane region" description="Helical" evidence="6">
    <location>
        <begin position="110"/>
        <end position="132"/>
    </location>
</feature>
<organism evidence="7 8">
    <name type="scientific">Phormidium yuhuli AB48</name>
    <dbReference type="NCBI Taxonomy" id="2940671"/>
    <lineage>
        <taxon>Bacteria</taxon>
        <taxon>Bacillati</taxon>
        <taxon>Cyanobacteriota</taxon>
        <taxon>Cyanophyceae</taxon>
        <taxon>Oscillatoriophycideae</taxon>
        <taxon>Oscillatoriales</taxon>
        <taxon>Oscillatoriaceae</taxon>
        <taxon>Phormidium</taxon>
        <taxon>Phormidium yuhuli</taxon>
    </lineage>
</organism>
<comment type="subcellular location">
    <subcellularLocation>
        <location evidence="6">Cell membrane</location>
        <topology evidence="6">Multi-pass membrane protein</topology>
    </subcellularLocation>
    <subcellularLocation>
        <location evidence="1">Membrane</location>
        <topology evidence="1">Multi-pass membrane protein</topology>
    </subcellularLocation>
</comment>
<evidence type="ECO:0000256" key="4">
    <source>
        <dbReference type="ARBA" id="ARBA00022989"/>
    </source>
</evidence>
<evidence type="ECO:0000256" key="6">
    <source>
        <dbReference type="RuleBase" id="RU363041"/>
    </source>
</evidence>
<feature type="transmembrane region" description="Helical" evidence="6">
    <location>
        <begin position="79"/>
        <end position="98"/>
    </location>
</feature>
<evidence type="ECO:0000256" key="3">
    <source>
        <dbReference type="ARBA" id="ARBA00022692"/>
    </source>
</evidence>
<dbReference type="PANTHER" id="PTHR43701:SF2">
    <property type="entry name" value="MEMBRANE TRANSPORTER PROTEIN YJNA-RELATED"/>
    <property type="match status" value="1"/>
</dbReference>
<name>A0ABY5AJE9_9CYAN</name>
<dbReference type="InterPro" id="IPR002781">
    <property type="entry name" value="TM_pro_TauE-like"/>
</dbReference>
<keyword evidence="5 6" id="KW-0472">Membrane</keyword>
<accession>A0ABY5AJE9</accession>
<gene>
    <name evidence="7" type="ORF">NEA10_10585</name>
</gene>
<dbReference type="EMBL" id="CP098611">
    <property type="protein sequence ID" value="USR89340.1"/>
    <property type="molecule type" value="Genomic_DNA"/>
</dbReference>
<comment type="similarity">
    <text evidence="2 6">Belongs to the 4-toluene sulfonate uptake permease (TSUP) (TC 2.A.102) family.</text>
</comment>
<proteinExistence type="inferred from homology"/>
<dbReference type="Pfam" id="PF01925">
    <property type="entry name" value="TauE"/>
    <property type="match status" value="2"/>
</dbReference>
<feature type="transmembrane region" description="Helical" evidence="6">
    <location>
        <begin position="246"/>
        <end position="263"/>
    </location>
</feature>
<evidence type="ECO:0000256" key="2">
    <source>
        <dbReference type="ARBA" id="ARBA00009142"/>
    </source>
</evidence>
<keyword evidence="4 6" id="KW-1133">Transmembrane helix</keyword>
<reference evidence="7" key="1">
    <citation type="submission" date="2022-06" db="EMBL/GenBank/DDBJ databases">
        <title>Genome sequence of Phormidium yuhuli AB48 isolated from an industrial photobioreactor environment.</title>
        <authorList>
            <person name="Qiu Y."/>
            <person name="Noonan A.J.C."/>
            <person name="Dofher K."/>
            <person name="Koch M."/>
            <person name="Kieft B."/>
            <person name="Lin X."/>
            <person name="Ziels R.M."/>
            <person name="Hallam S.J."/>
        </authorList>
    </citation>
    <scope>NUCLEOTIDE SEQUENCE</scope>
    <source>
        <strain evidence="7">AB48</strain>
    </source>
</reference>
<feature type="transmembrane region" description="Helical" evidence="6">
    <location>
        <begin position="220"/>
        <end position="240"/>
    </location>
</feature>
<keyword evidence="6" id="KW-1003">Cell membrane</keyword>
<evidence type="ECO:0000256" key="1">
    <source>
        <dbReference type="ARBA" id="ARBA00004141"/>
    </source>
</evidence>
<feature type="transmembrane region" description="Helical" evidence="6">
    <location>
        <begin position="48"/>
        <end position="67"/>
    </location>
</feature>
<dbReference type="Proteomes" id="UP001056708">
    <property type="component" value="Chromosome"/>
</dbReference>
<feature type="transmembrane region" description="Helical" evidence="6">
    <location>
        <begin position="144"/>
        <end position="165"/>
    </location>
</feature>
<protein>
    <recommendedName>
        <fullName evidence="6">Probable membrane transporter protein</fullName>
    </recommendedName>
</protein>
<evidence type="ECO:0000313" key="7">
    <source>
        <dbReference type="EMBL" id="USR89340.1"/>
    </source>
</evidence>
<dbReference type="InterPro" id="IPR051598">
    <property type="entry name" value="TSUP/Inactive_protease-like"/>
</dbReference>
<evidence type="ECO:0000313" key="8">
    <source>
        <dbReference type="Proteomes" id="UP001056708"/>
    </source>
</evidence>
<dbReference type="RefSeq" id="WP_252659622.1">
    <property type="nucleotide sequence ID" value="NZ_CP098611.1"/>
</dbReference>
<feature type="transmembrane region" description="Helical" evidence="6">
    <location>
        <begin position="14"/>
        <end position="36"/>
    </location>
</feature>
<dbReference type="PANTHER" id="PTHR43701">
    <property type="entry name" value="MEMBRANE TRANSPORTER PROTEIN MJ0441-RELATED"/>
    <property type="match status" value="1"/>
</dbReference>
<sequence length="268" mass="28922">MGVKRSVIQDVKAFGWGALVAIAGGLIGVGGAEFRIPVLVNVFHYRPLPMVIINLVISLVTVTFSLIFRRGVIPLEMVIGHWGIIVNLLCGSLLGSYLGVHYATAVNERVLRRVIVVFLIILSFVLLGHNVILGFRDWLIPRGLQIGIGVLAGLVIGLFSSLLGVAGGELLIPTITILFAVDIRLAGSLSLVISFLTILMGLWKYYNKGRFGVIGHQRRFIGFMALGSAIGAGIGGYLLRYVTSDWIYIILGLLLLGSALKLSRETGD</sequence>